<dbReference type="GO" id="GO:0046872">
    <property type="term" value="F:metal ion binding"/>
    <property type="evidence" value="ECO:0007669"/>
    <property type="project" value="UniProtKB-KW"/>
</dbReference>
<organism evidence="42 43">
    <name type="scientific">Tenebrio molitor</name>
    <name type="common">Yellow mealworm beetle</name>
    <dbReference type="NCBI Taxonomy" id="7067"/>
    <lineage>
        <taxon>Eukaryota</taxon>
        <taxon>Metazoa</taxon>
        <taxon>Ecdysozoa</taxon>
        <taxon>Arthropoda</taxon>
        <taxon>Hexapoda</taxon>
        <taxon>Insecta</taxon>
        <taxon>Pterygota</taxon>
        <taxon>Neoptera</taxon>
        <taxon>Endopterygota</taxon>
        <taxon>Coleoptera</taxon>
        <taxon>Polyphaga</taxon>
        <taxon>Cucujiformia</taxon>
        <taxon>Tenebrionidae</taxon>
        <taxon>Tenebrio</taxon>
    </lineage>
</organism>
<feature type="active site" description="Charge relay system" evidence="36">
    <location>
        <position position="1324"/>
    </location>
</feature>
<evidence type="ECO:0000256" key="19">
    <source>
        <dbReference type="ARBA" id="ARBA00022837"/>
    </source>
</evidence>
<evidence type="ECO:0000256" key="7">
    <source>
        <dbReference type="ARBA" id="ARBA00012201"/>
    </source>
</evidence>
<gene>
    <name evidence="42" type="ORF">GEV33_013986</name>
</gene>
<keyword evidence="19" id="KW-0106">Calcium</keyword>
<keyword evidence="11 40" id="KW-0812">Transmembrane</keyword>
<reference evidence="42" key="2">
    <citation type="submission" date="2021-08" db="EMBL/GenBank/DDBJ databases">
        <authorList>
            <person name="Eriksson T."/>
        </authorList>
    </citation>
    <scope>NUCLEOTIDE SEQUENCE</scope>
    <source>
        <strain evidence="42">Stoneville</strain>
        <tissue evidence="42">Whole head</tissue>
    </source>
</reference>
<dbReference type="EC" id="4.6.1.1" evidence="7"/>
<evidence type="ECO:0000256" key="20">
    <source>
        <dbReference type="ARBA" id="ARBA00022840"/>
    </source>
</evidence>
<dbReference type="InterPro" id="IPR034185">
    <property type="entry name" value="Site-1_peptidase_cat_dom"/>
</dbReference>
<keyword evidence="25" id="KW-0443">Lipid metabolism</keyword>
<evidence type="ECO:0000313" key="43">
    <source>
        <dbReference type="Proteomes" id="UP000719412"/>
    </source>
</evidence>
<evidence type="ECO:0000256" key="2">
    <source>
        <dbReference type="ARBA" id="ARBA00001913"/>
    </source>
</evidence>
<evidence type="ECO:0000256" key="15">
    <source>
        <dbReference type="ARBA" id="ARBA00022801"/>
    </source>
</evidence>
<keyword evidence="20" id="KW-0067">ATP-binding</keyword>
<dbReference type="GO" id="GO:0005886">
    <property type="term" value="C:plasma membrane"/>
    <property type="evidence" value="ECO:0007669"/>
    <property type="project" value="TreeGrafter"/>
</dbReference>
<evidence type="ECO:0000256" key="38">
    <source>
        <dbReference type="SAM" id="Coils"/>
    </source>
</evidence>
<dbReference type="CDD" id="cd07302">
    <property type="entry name" value="CHD"/>
    <property type="match status" value="2"/>
</dbReference>
<evidence type="ECO:0000256" key="13">
    <source>
        <dbReference type="ARBA" id="ARBA00022729"/>
    </source>
</evidence>
<dbReference type="PANTHER" id="PTHR45627">
    <property type="entry name" value="ADENYLATE CYCLASE TYPE 1"/>
    <property type="match status" value="1"/>
</dbReference>
<dbReference type="FunFam" id="3.40.50.200:FF:000008">
    <property type="entry name" value="Membrane-bound transcription factor site-1 protease preproprotein"/>
    <property type="match status" value="1"/>
</dbReference>
<evidence type="ECO:0000256" key="27">
    <source>
        <dbReference type="ARBA" id="ARBA00023145"/>
    </source>
</evidence>
<dbReference type="GO" id="GO:0005789">
    <property type="term" value="C:endoplasmic reticulum membrane"/>
    <property type="evidence" value="ECO:0007669"/>
    <property type="project" value="UniProtKB-SubCell"/>
</dbReference>
<dbReference type="FunFam" id="3.30.70.1230:FF:000024">
    <property type="entry name" value="ACXA, isoform A"/>
    <property type="match status" value="1"/>
</dbReference>
<feature type="transmembrane region" description="Helical" evidence="40">
    <location>
        <begin position="71"/>
        <end position="93"/>
    </location>
</feature>
<evidence type="ECO:0000256" key="31">
    <source>
        <dbReference type="ARBA" id="ARBA00023239"/>
    </source>
</evidence>
<feature type="domain" description="Guanylate cyclase" evidence="41">
    <location>
        <begin position="256"/>
        <end position="384"/>
    </location>
</feature>
<feature type="region of interest" description="Disordered" evidence="39">
    <location>
        <begin position="502"/>
        <end position="554"/>
    </location>
</feature>
<keyword evidence="30" id="KW-0753">Steroid metabolism</keyword>
<evidence type="ECO:0000256" key="32">
    <source>
        <dbReference type="ARBA" id="ARBA00050826"/>
    </source>
</evidence>
<evidence type="ECO:0000256" key="40">
    <source>
        <dbReference type="SAM" id="Phobius"/>
    </source>
</evidence>
<dbReference type="SUPFAM" id="SSF55073">
    <property type="entry name" value="Nucleotide cyclase"/>
    <property type="match status" value="2"/>
</dbReference>
<dbReference type="PANTHER" id="PTHR45627:SF23">
    <property type="entry name" value="AT30656P-RELATED"/>
    <property type="match status" value="1"/>
</dbReference>
<evidence type="ECO:0000256" key="30">
    <source>
        <dbReference type="ARBA" id="ARBA00023221"/>
    </source>
</evidence>
<evidence type="ECO:0000256" key="28">
    <source>
        <dbReference type="ARBA" id="ARBA00023166"/>
    </source>
</evidence>
<dbReference type="Pfam" id="PF23094">
    <property type="entry name" value="MBTPS1_3rd"/>
    <property type="match status" value="1"/>
</dbReference>
<keyword evidence="17" id="KW-0256">Endoplasmic reticulum</keyword>
<evidence type="ECO:0000256" key="25">
    <source>
        <dbReference type="ARBA" id="ARBA00023098"/>
    </source>
</evidence>
<keyword evidence="23" id="KW-0115">cAMP biosynthesis</keyword>
<dbReference type="PRINTS" id="PR00723">
    <property type="entry name" value="SUBTILISIN"/>
</dbReference>
<dbReference type="GO" id="GO:0008203">
    <property type="term" value="P:cholesterol metabolic process"/>
    <property type="evidence" value="ECO:0007669"/>
    <property type="project" value="UniProtKB-KW"/>
</dbReference>
<dbReference type="GO" id="GO:0006171">
    <property type="term" value="P:cAMP biosynthetic process"/>
    <property type="evidence" value="ECO:0007669"/>
    <property type="project" value="UniProtKB-KW"/>
</dbReference>
<keyword evidence="22 40" id="KW-1133">Transmembrane helix</keyword>
<dbReference type="InterPro" id="IPR023828">
    <property type="entry name" value="Peptidase_S8_Ser-AS"/>
</dbReference>
<keyword evidence="24" id="KW-0333">Golgi apparatus</keyword>
<dbReference type="PROSITE" id="PS00138">
    <property type="entry name" value="SUBTILASE_SER"/>
    <property type="match status" value="1"/>
</dbReference>
<dbReference type="Gene3D" id="3.30.70.1230">
    <property type="entry name" value="Nucleotide cyclase"/>
    <property type="match status" value="2"/>
</dbReference>
<dbReference type="EC" id="3.4.21.112" evidence="33"/>
<comment type="catalytic activity">
    <reaction evidence="1">
        <text>ATP = 3',5'-cyclic AMP + diphosphate</text>
        <dbReference type="Rhea" id="RHEA:15389"/>
        <dbReference type="ChEBI" id="CHEBI:30616"/>
        <dbReference type="ChEBI" id="CHEBI:33019"/>
        <dbReference type="ChEBI" id="CHEBI:58165"/>
        <dbReference type="EC" id="4.6.1.1"/>
    </reaction>
</comment>
<dbReference type="Pfam" id="PF23001">
    <property type="entry name" value="MBTP1_N"/>
    <property type="match status" value="1"/>
</dbReference>
<keyword evidence="12" id="KW-0479">Metal-binding</keyword>
<keyword evidence="43" id="KW-1185">Reference proteome</keyword>
<evidence type="ECO:0000256" key="12">
    <source>
        <dbReference type="ARBA" id="ARBA00022723"/>
    </source>
</evidence>
<keyword evidence="18 36" id="KW-0720">Serine protease</keyword>
<evidence type="ECO:0000256" key="1">
    <source>
        <dbReference type="ARBA" id="ARBA00001593"/>
    </source>
</evidence>
<keyword evidence="16" id="KW-0068">Autocatalytic cleavage</keyword>
<feature type="active site" description="Charge relay system" evidence="36">
    <location>
        <position position="1128"/>
    </location>
</feature>
<dbReference type="GO" id="GO:0004016">
    <property type="term" value="F:adenylate cyclase activity"/>
    <property type="evidence" value="ECO:0007669"/>
    <property type="project" value="UniProtKB-EC"/>
</dbReference>
<evidence type="ECO:0000256" key="23">
    <source>
        <dbReference type="ARBA" id="ARBA00022998"/>
    </source>
</evidence>
<dbReference type="GO" id="GO:0005524">
    <property type="term" value="F:ATP binding"/>
    <property type="evidence" value="ECO:0007669"/>
    <property type="project" value="UniProtKB-KW"/>
</dbReference>
<evidence type="ECO:0000256" key="3">
    <source>
        <dbReference type="ARBA" id="ARBA00001946"/>
    </source>
</evidence>
<dbReference type="InterPro" id="IPR036852">
    <property type="entry name" value="Peptidase_S8/S53_dom_sf"/>
</dbReference>
<dbReference type="GO" id="GO:0006508">
    <property type="term" value="P:proteolysis"/>
    <property type="evidence" value="ECO:0007669"/>
    <property type="project" value="UniProtKB-KW"/>
</dbReference>
<dbReference type="CDD" id="cd07479">
    <property type="entry name" value="Peptidases_S8_SKI-1_like"/>
    <property type="match status" value="1"/>
</dbReference>
<dbReference type="GO" id="GO:0035556">
    <property type="term" value="P:intracellular signal transduction"/>
    <property type="evidence" value="ECO:0007669"/>
    <property type="project" value="InterPro"/>
</dbReference>
<sequence length="1895" mass="215109">MDGIEVEAAYPLSEDEHFQEPNNEKRWRLSYLKTTPADVIPDLILYGLISAFSIILLILTDNYVKKHPKLLKIFAGTAFVTTFFMNSFIPFYYNNHETYGNLRPAYTTYLIISNYIFLNIHNHVVAFVLGLFVSIFHLVTLILVTYEDSDRRIERLASDGIYLISINSLGLYFRYMNEIVIRRSFLDRRSCVESTHQLKFEEDQENQLMSSIIPQHIIVKVRLALMEYIRRYEKNNNTPQVKPFEDLYVEDHPNVTILFADIVNYTAMTTQLNVIDLLDILNELFGRFDDASEKLKVLRIKFLGDCYYCVAGLPPDPVAQHAEACVDLGLKMISIIADIRERKGLDINMRIGIHTGKISSGIIGTIKWQYDIWSTDVDRANKMETEGSPGMVHITKETKERLRKEYNIVPSKKIVNGERTFLIKPFPNKETESNGKLVGPKEELEESNDTDSPNSKRRTSIFIKRPSTVPKDLNNVVKLNSQTSTSSRSFSLLSNYRALQENREASENKNQTNDPSVGKRHTFPSTTERRYSGNPNLGQYQRRPSGNVRYSTDRRLTASDRKRRTAFMNNNIKRYKERLEETNKELEATIESMLLSKFEQWFKVNDMYRILLVFKNLKSELDFIRMPDPLFKYYLLSEILLIVLVYILQNLTQSTIFEMNKCDLGCQREVRILVAEEVLHEIENYSRTIDRQTEYMNRLDHLWYKNLIEKQKQAKNVHTVNKMLLTNILPIHVAELYLNVNRNASDEIYSENYDDTAVMFASITNFSVEEMGQGFLRTMSTIISVFDLLLVGDTFGRPIEKIKIAKWTYMAACGLAPGLGNSENIRKDQGNHVVIALLKFAACLMQTLKKMNGENGQEMKLRIGIAHGYIAAGVVGSKKPLYDIWGDPVNMASRMDTTGEENKIQVLEETAEIIESFGYVCEYRGRVKYLSLFTLMSFGAAEVNIHNEISTEDNLESPLCCNLTTDRVEIDYSSKVVENEYIVMFNGYYKNQARVNYINTALNTSGVKKWKILSRENPASDYPSDFDVVILEDTDKGAGLDALTNHPSIKTVTAQRMVLRTLKFVNENYIRRGRTSLNSKNQFWQATGRHTSRRLLRAIPRQITSVLQADSLWNMGITGKGIKVAIFDTGLSKTHPHFRKIKERTNWTNEKTFDDGLGHGTFVAGVIASSKECLGFAPDSELHIFRVFTNNQVSYTSWFLDAFNYAILKKINVLNLSIGGPDFKDHPFVDKVWELTANRVVMVSAIGNDGPLYGTLNNPADQMDVIGVGGINFEDQIAKFSSRGMTTWELPQGYGRVKPDIVTYGSAVRGSNNKGGCRVLSGTSVASPVVAGAVTLLASGVLHRGEVINPASIKQALMASARRLPGVNMFEQGHGKLNLMKAYQILSSYKPQASLSPSYIDLSECPYMWPYCTQPLYYGSLPVIVNVTILNGLGVSGVIVNKPQWHPYSPQHGQMLDIAISHSELLWPWSGWMAVSLSVSSEGSTFEGLAHGHITLTVESPPGPGEIEARQSTVTLPIRAKIIPTPPRHKRILWDQYHNLRYPPGYFPRDNLKVKNDPLDWNGDHIHTNFKDMYQNLRNAGYYVEVLGSPFTCFDASQYGTLLIVDPEEEYYPEEIAKLKRDVDAGLSVIVFADWYNVTVMKKVKFYDENTRQWWMPDTGGSNIPALNDLLASWGIEFGDRVFEGSFKLNDHDMYYASGTSIRKFPSDGLLISANVHDQGLQMLGETGEANRRYNVLVLGLLQTRSTDKSGRIIIYGDSNCIDASHLEAACYWMLDAMLEYTSTSHLPSVFKDNQLKNWEHTVDTDVPVRMEGNRLYRYSKVLEGNLGESQARPLPQCPHLVWAHPIPLNVSAPSNLYQSQKLLSLMEDVALPTINIENIIKGKSAVDSPYTPFS</sequence>
<dbReference type="PROSITE" id="PS00452">
    <property type="entry name" value="GUANYLATE_CYCLASE_1"/>
    <property type="match status" value="1"/>
</dbReference>
<comment type="caution">
    <text evidence="42">The sequence shown here is derived from an EMBL/GenBank/DDBJ whole genome shotgun (WGS) entry which is preliminary data.</text>
</comment>
<feature type="coiled-coil region" evidence="38">
    <location>
        <begin position="565"/>
        <end position="596"/>
    </location>
</feature>
<feature type="compositionally biased region" description="Polar residues" evidence="39">
    <location>
        <begin position="533"/>
        <end position="550"/>
    </location>
</feature>
<evidence type="ECO:0000256" key="5">
    <source>
        <dbReference type="ARBA" id="ARBA00004141"/>
    </source>
</evidence>
<dbReference type="EMBL" id="JABDTM020028518">
    <property type="protein sequence ID" value="KAH0808807.1"/>
    <property type="molecule type" value="Genomic_DNA"/>
</dbReference>
<feature type="active site" description="Charge relay system" evidence="36">
    <location>
        <position position="1159"/>
    </location>
</feature>
<evidence type="ECO:0000256" key="9">
    <source>
        <dbReference type="ARBA" id="ARBA00022553"/>
    </source>
</evidence>
<dbReference type="InterPro" id="IPR000209">
    <property type="entry name" value="Peptidase_S8/S53_dom"/>
</dbReference>
<comment type="cofactor">
    <cofactor evidence="2">
        <name>Ca(2+)</name>
        <dbReference type="ChEBI" id="CHEBI:29108"/>
    </cofactor>
</comment>
<dbReference type="PROSITE" id="PS51892">
    <property type="entry name" value="SUBTILASE"/>
    <property type="match status" value="1"/>
</dbReference>
<dbReference type="GO" id="GO:0000139">
    <property type="term" value="C:Golgi membrane"/>
    <property type="evidence" value="ECO:0007669"/>
    <property type="project" value="UniProtKB-SubCell"/>
</dbReference>
<keyword evidence="13" id="KW-0732">Signal</keyword>
<dbReference type="GO" id="GO:0007189">
    <property type="term" value="P:adenylate cyclase-activating G protein-coupled receptor signaling pathway"/>
    <property type="evidence" value="ECO:0007669"/>
    <property type="project" value="TreeGrafter"/>
</dbReference>
<dbReference type="InterPro" id="IPR001054">
    <property type="entry name" value="A/G_cyclase"/>
</dbReference>
<keyword evidence="26 40" id="KW-0472">Membrane</keyword>
<keyword evidence="10 36" id="KW-0645">Protease</keyword>
<dbReference type="SUPFAM" id="SSF52743">
    <property type="entry name" value="Subtilisin-like"/>
    <property type="match status" value="1"/>
</dbReference>
<comment type="similarity">
    <text evidence="37">Belongs to the adenylyl cyclase class-4/guanylyl cyclase family.</text>
</comment>
<evidence type="ECO:0000256" key="29">
    <source>
        <dbReference type="ARBA" id="ARBA00023180"/>
    </source>
</evidence>
<comment type="cofactor">
    <cofactor evidence="3">
        <name>Mg(2+)</name>
        <dbReference type="ChEBI" id="CHEBI:18420"/>
    </cofactor>
</comment>
<evidence type="ECO:0000256" key="16">
    <source>
        <dbReference type="ARBA" id="ARBA00022813"/>
    </source>
</evidence>
<evidence type="ECO:0000256" key="33">
    <source>
        <dbReference type="ARBA" id="ARBA00066596"/>
    </source>
</evidence>
<dbReference type="Proteomes" id="UP000719412">
    <property type="component" value="Unassembled WGS sequence"/>
</dbReference>
<comment type="subcellular location">
    <subcellularLocation>
        <location evidence="4">Endoplasmic reticulum membrane</location>
        <topology evidence="4">Single-pass type I membrane protein</topology>
    </subcellularLocation>
    <subcellularLocation>
        <location evidence="6">Golgi apparatus membrane</location>
        <topology evidence="6">Single-pass membrane protein</topology>
    </subcellularLocation>
    <subcellularLocation>
        <location evidence="5">Membrane</location>
        <topology evidence="5">Multi-pass membrane protein</topology>
    </subcellularLocation>
</comment>
<evidence type="ECO:0000256" key="11">
    <source>
        <dbReference type="ARBA" id="ARBA00022692"/>
    </source>
</evidence>
<evidence type="ECO:0000256" key="6">
    <source>
        <dbReference type="ARBA" id="ARBA00004194"/>
    </source>
</evidence>
<comment type="similarity">
    <text evidence="36">Belongs to the peptidase S8 family.</text>
</comment>
<evidence type="ECO:0000256" key="24">
    <source>
        <dbReference type="ARBA" id="ARBA00023034"/>
    </source>
</evidence>
<dbReference type="Gene3D" id="3.40.50.200">
    <property type="entry name" value="Peptidase S8/S53 domain"/>
    <property type="match status" value="1"/>
</dbReference>
<dbReference type="Pfam" id="PF23090">
    <property type="entry name" value="MBTPS1_4th"/>
    <property type="match status" value="1"/>
</dbReference>
<evidence type="ECO:0000256" key="21">
    <source>
        <dbReference type="ARBA" id="ARBA00022842"/>
    </source>
</evidence>
<dbReference type="PROSITE" id="PS50125">
    <property type="entry name" value="GUANYLATE_CYCLASE_2"/>
    <property type="match status" value="2"/>
</dbReference>
<dbReference type="InterPro" id="IPR055143">
    <property type="entry name" value="MBTP1_N"/>
</dbReference>
<dbReference type="Pfam" id="PF00211">
    <property type="entry name" value="Guanylate_cyc"/>
    <property type="match status" value="2"/>
</dbReference>
<dbReference type="InterPro" id="IPR018297">
    <property type="entry name" value="A/G_cyclase_CS"/>
</dbReference>
<protein>
    <recommendedName>
        <fullName evidence="34">Membrane-bound transcription factor site-1 protease</fullName>
        <ecNumber evidence="33">3.4.21.112</ecNumber>
        <ecNumber evidence="7">4.6.1.1</ecNumber>
    </recommendedName>
    <alternativeName>
        <fullName evidence="35">Endopeptidase S1P</fullName>
    </alternativeName>
</protein>
<evidence type="ECO:0000256" key="35">
    <source>
        <dbReference type="ARBA" id="ARBA00081324"/>
    </source>
</evidence>
<keyword evidence="15 36" id="KW-0378">Hydrolase</keyword>
<dbReference type="InterPro" id="IPR029787">
    <property type="entry name" value="Nucleotide_cyclase"/>
</dbReference>
<evidence type="ECO:0000256" key="36">
    <source>
        <dbReference type="PROSITE-ProRule" id="PRU01240"/>
    </source>
</evidence>
<evidence type="ECO:0000256" key="26">
    <source>
        <dbReference type="ARBA" id="ARBA00023136"/>
    </source>
</evidence>
<keyword evidence="9" id="KW-0597">Phosphoprotein</keyword>
<dbReference type="SMART" id="SM00044">
    <property type="entry name" value="CYCc"/>
    <property type="match status" value="2"/>
</dbReference>
<dbReference type="Pfam" id="PF00082">
    <property type="entry name" value="Peptidase_S8"/>
    <property type="match status" value="1"/>
</dbReference>
<evidence type="ECO:0000256" key="4">
    <source>
        <dbReference type="ARBA" id="ARBA00004115"/>
    </source>
</evidence>
<evidence type="ECO:0000256" key="18">
    <source>
        <dbReference type="ARBA" id="ARBA00022825"/>
    </source>
</evidence>
<proteinExistence type="inferred from homology"/>
<dbReference type="PROSITE" id="PS00137">
    <property type="entry name" value="SUBTILASE_HIS"/>
    <property type="match status" value="1"/>
</dbReference>
<feature type="domain" description="Guanylate cyclase" evidence="41">
    <location>
        <begin position="757"/>
        <end position="896"/>
    </location>
</feature>
<keyword evidence="27" id="KW-0865">Zymogen</keyword>
<keyword evidence="14" id="KW-0547">Nucleotide-binding</keyword>
<evidence type="ECO:0000256" key="37">
    <source>
        <dbReference type="RuleBase" id="RU000405"/>
    </source>
</evidence>
<keyword evidence="28" id="KW-1207">Sterol metabolism</keyword>
<feature type="transmembrane region" description="Helical" evidence="40">
    <location>
        <begin position="39"/>
        <end position="59"/>
    </location>
</feature>
<keyword evidence="29" id="KW-0325">Glycoprotein</keyword>
<reference evidence="42" key="1">
    <citation type="journal article" date="2020" name="J Insects Food Feed">
        <title>The yellow mealworm (Tenebrio molitor) genome: a resource for the emerging insects as food and feed industry.</title>
        <authorList>
            <person name="Eriksson T."/>
            <person name="Andere A."/>
            <person name="Kelstrup H."/>
            <person name="Emery V."/>
            <person name="Picard C."/>
        </authorList>
    </citation>
    <scope>NUCLEOTIDE SEQUENCE</scope>
    <source>
        <strain evidence="42">Stoneville</strain>
        <tissue evidence="42">Whole head</tissue>
    </source>
</reference>
<dbReference type="InterPro" id="IPR057032">
    <property type="entry name" value="MBTPS1_4th"/>
</dbReference>
<evidence type="ECO:0000313" key="42">
    <source>
        <dbReference type="EMBL" id="KAH0808807.1"/>
    </source>
</evidence>
<dbReference type="GO" id="GO:0004252">
    <property type="term" value="F:serine-type endopeptidase activity"/>
    <property type="evidence" value="ECO:0007669"/>
    <property type="project" value="UniProtKB-UniRule"/>
</dbReference>
<evidence type="ECO:0000259" key="41">
    <source>
        <dbReference type="PROSITE" id="PS50125"/>
    </source>
</evidence>
<accession>A0A8J6L6X2</accession>
<dbReference type="InterPro" id="IPR057060">
    <property type="entry name" value="MBTPS1_3rd"/>
</dbReference>
<evidence type="ECO:0000256" key="10">
    <source>
        <dbReference type="ARBA" id="ARBA00022670"/>
    </source>
</evidence>
<evidence type="ECO:0000256" key="22">
    <source>
        <dbReference type="ARBA" id="ARBA00022989"/>
    </source>
</evidence>
<keyword evidence="8" id="KW-0153">Cholesterol metabolism</keyword>
<evidence type="ECO:0000256" key="8">
    <source>
        <dbReference type="ARBA" id="ARBA00022548"/>
    </source>
</evidence>
<evidence type="ECO:0000256" key="34">
    <source>
        <dbReference type="ARBA" id="ARBA00067283"/>
    </source>
</evidence>
<keyword evidence="21" id="KW-0460">Magnesium</keyword>
<feature type="region of interest" description="Disordered" evidence="39">
    <location>
        <begin position="426"/>
        <end position="466"/>
    </location>
</feature>
<dbReference type="InterPro" id="IPR015500">
    <property type="entry name" value="Peptidase_S8_subtilisin-rel"/>
</dbReference>
<feature type="transmembrane region" description="Helical" evidence="40">
    <location>
        <begin position="124"/>
        <end position="146"/>
    </location>
</feature>
<keyword evidence="38" id="KW-0175">Coiled coil</keyword>
<evidence type="ECO:0000256" key="39">
    <source>
        <dbReference type="SAM" id="MobiDB-lite"/>
    </source>
</evidence>
<evidence type="ECO:0000256" key="17">
    <source>
        <dbReference type="ARBA" id="ARBA00022824"/>
    </source>
</evidence>
<name>A0A8J6L6X2_TENMO</name>
<comment type="catalytic activity">
    <reaction evidence="32">
        <text>Processes precursors containing basic and hydrophobic/aliphatic residues at P4 and P2, respectively, with a relatively relaxed acceptance of amino acids at P1 and P3.</text>
        <dbReference type="EC" id="3.4.21.112"/>
    </reaction>
</comment>
<dbReference type="InterPro" id="IPR022398">
    <property type="entry name" value="Peptidase_S8_His-AS"/>
</dbReference>
<keyword evidence="31 37" id="KW-0456">Lyase</keyword>
<evidence type="ECO:0000256" key="14">
    <source>
        <dbReference type="ARBA" id="ARBA00022741"/>
    </source>
</evidence>